<evidence type="ECO:0000256" key="1">
    <source>
        <dbReference type="ARBA" id="ARBA00004141"/>
    </source>
</evidence>
<evidence type="ECO:0000256" key="6">
    <source>
        <dbReference type="SAM" id="Phobius"/>
    </source>
</evidence>
<dbReference type="GO" id="GO:0005524">
    <property type="term" value="F:ATP binding"/>
    <property type="evidence" value="ECO:0007669"/>
    <property type="project" value="InterPro"/>
</dbReference>
<proteinExistence type="predicted"/>
<sequence length="111" mass="12499">EFGVLSFASIASYAAFTLSLTQWRTKFRVQMNKADNAAGNRAVDSLINYETVKYFSNEKYEGEQYDKYLQKYETASLKTQTSLALLNWGQNAIFSVALASIMMLATKEIVA</sequence>
<comment type="caution">
    <text evidence="8">The sequence shown here is derived from an EMBL/GenBank/DDBJ whole genome shotgun (WGS) entry which is preliminary data.</text>
</comment>
<feature type="non-terminal residue" evidence="8">
    <location>
        <position position="111"/>
    </location>
</feature>
<dbReference type="AlphaFoldDB" id="A0AAV2PZM9"/>
<evidence type="ECO:0000256" key="3">
    <source>
        <dbReference type="ARBA" id="ARBA00022692"/>
    </source>
</evidence>
<evidence type="ECO:0000259" key="7">
    <source>
        <dbReference type="PROSITE" id="PS50929"/>
    </source>
</evidence>
<dbReference type="PANTHER" id="PTHR24221:SF402">
    <property type="entry name" value="IRON-SULFUR CLUSTERS TRANSPORTER ABCB7, MITOCHONDRIAL"/>
    <property type="match status" value="1"/>
</dbReference>
<name>A0AAV2PZM9_MEGNR</name>
<evidence type="ECO:0000313" key="8">
    <source>
        <dbReference type="EMBL" id="CAL4066118.1"/>
    </source>
</evidence>
<dbReference type="PROSITE" id="PS50929">
    <property type="entry name" value="ABC_TM1F"/>
    <property type="match status" value="1"/>
</dbReference>
<evidence type="ECO:0000313" key="9">
    <source>
        <dbReference type="Proteomes" id="UP001497623"/>
    </source>
</evidence>
<keyword evidence="5 6" id="KW-0472">Membrane</keyword>
<keyword evidence="2" id="KW-0813">Transport</keyword>
<dbReference type="Pfam" id="PF00664">
    <property type="entry name" value="ABC_membrane"/>
    <property type="match status" value="1"/>
</dbReference>
<organism evidence="8 9">
    <name type="scientific">Meganyctiphanes norvegica</name>
    <name type="common">Northern krill</name>
    <name type="synonym">Thysanopoda norvegica</name>
    <dbReference type="NCBI Taxonomy" id="48144"/>
    <lineage>
        <taxon>Eukaryota</taxon>
        <taxon>Metazoa</taxon>
        <taxon>Ecdysozoa</taxon>
        <taxon>Arthropoda</taxon>
        <taxon>Crustacea</taxon>
        <taxon>Multicrustacea</taxon>
        <taxon>Malacostraca</taxon>
        <taxon>Eumalacostraca</taxon>
        <taxon>Eucarida</taxon>
        <taxon>Euphausiacea</taxon>
        <taxon>Euphausiidae</taxon>
        <taxon>Meganyctiphanes</taxon>
    </lineage>
</organism>
<evidence type="ECO:0000256" key="2">
    <source>
        <dbReference type="ARBA" id="ARBA00022448"/>
    </source>
</evidence>
<evidence type="ECO:0000256" key="5">
    <source>
        <dbReference type="ARBA" id="ARBA00023136"/>
    </source>
</evidence>
<keyword evidence="4 6" id="KW-1133">Transmembrane helix</keyword>
<gene>
    <name evidence="8" type="ORF">MNOR_LOCUS5365</name>
</gene>
<dbReference type="Proteomes" id="UP001497623">
    <property type="component" value="Unassembled WGS sequence"/>
</dbReference>
<dbReference type="SUPFAM" id="SSF90123">
    <property type="entry name" value="ABC transporter transmembrane region"/>
    <property type="match status" value="1"/>
</dbReference>
<dbReference type="InterPro" id="IPR011527">
    <property type="entry name" value="ABC1_TM_dom"/>
</dbReference>
<reference evidence="8 9" key="1">
    <citation type="submission" date="2024-05" db="EMBL/GenBank/DDBJ databases">
        <authorList>
            <person name="Wallberg A."/>
        </authorList>
    </citation>
    <scope>NUCLEOTIDE SEQUENCE [LARGE SCALE GENOMIC DNA]</scope>
</reference>
<dbReference type="EMBL" id="CAXKWB010002068">
    <property type="protein sequence ID" value="CAL4066118.1"/>
    <property type="molecule type" value="Genomic_DNA"/>
</dbReference>
<dbReference type="InterPro" id="IPR036640">
    <property type="entry name" value="ABC1_TM_sf"/>
</dbReference>
<feature type="transmembrane region" description="Helical" evidence="6">
    <location>
        <begin position="6"/>
        <end position="23"/>
    </location>
</feature>
<dbReference type="InterPro" id="IPR039421">
    <property type="entry name" value="Type_1_exporter"/>
</dbReference>
<dbReference type="GO" id="GO:0140359">
    <property type="term" value="F:ABC-type transporter activity"/>
    <property type="evidence" value="ECO:0007669"/>
    <property type="project" value="InterPro"/>
</dbReference>
<accession>A0AAV2PZM9</accession>
<keyword evidence="9" id="KW-1185">Reference proteome</keyword>
<feature type="non-terminal residue" evidence="8">
    <location>
        <position position="1"/>
    </location>
</feature>
<protein>
    <recommendedName>
        <fullName evidence="7">ABC transmembrane type-1 domain-containing protein</fullName>
    </recommendedName>
</protein>
<evidence type="ECO:0000256" key="4">
    <source>
        <dbReference type="ARBA" id="ARBA00022989"/>
    </source>
</evidence>
<dbReference type="GO" id="GO:0005743">
    <property type="term" value="C:mitochondrial inner membrane"/>
    <property type="evidence" value="ECO:0007669"/>
    <property type="project" value="TreeGrafter"/>
</dbReference>
<comment type="subcellular location">
    <subcellularLocation>
        <location evidence="1">Membrane</location>
        <topology evidence="1">Multi-pass membrane protein</topology>
    </subcellularLocation>
</comment>
<keyword evidence="3 6" id="KW-0812">Transmembrane</keyword>
<dbReference type="Gene3D" id="1.20.1560.10">
    <property type="entry name" value="ABC transporter type 1, transmembrane domain"/>
    <property type="match status" value="1"/>
</dbReference>
<dbReference type="GO" id="GO:0006879">
    <property type="term" value="P:intracellular iron ion homeostasis"/>
    <property type="evidence" value="ECO:0007669"/>
    <property type="project" value="TreeGrafter"/>
</dbReference>
<feature type="domain" description="ABC transmembrane type-1" evidence="7">
    <location>
        <begin position="1"/>
        <end position="111"/>
    </location>
</feature>
<dbReference type="PANTHER" id="PTHR24221">
    <property type="entry name" value="ATP-BINDING CASSETTE SUB-FAMILY B"/>
    <property type="match status" value="1"/>
</dbReference>